<reference evidence="9 10" key="1">
    <citation type="submission" date="2022-10" db="EMBL/GenBank/DDBJ databases">
        <title>Draft genome sequence of Streptomyces sp. YSPA8.</title>
        <authorList>
            <person name="Moriuchi R."/>
            <person name="Dohra H."/>
            <person name="Yamamura H."/>
            <person name="Kodani S."/>
        </authorList>
    </citation>
    <scope>NUCLEOTIDE SEQUENCE [LARGE SCALE GENOMIC DNA]</scope>
    <source>
        <strain evidence="9 10">YSPA8</strain>
    </source>
</reference>
<dbReference type="PANTHER" id="PTHR43399">
    <property type="entry name" value="SUBTILISIN-RELATED"/>
    <property type="match status" value="1"/>
</dbReference>
<feature type="active site" description="Charge relay system" evidence="5">
    <location>
        <position position="268"/>
    </location>
</feature>
<feature type="signal peptide" evidence="7">
    <location>
        <begin position="1"/>
        <end position="22"/>
    </location>
</feature>
<evidence type="ECO:0000256" key="1">
    <source>
        <dbReference type="ARBA" id="ARBA00011073"/>
    </source>
</evidence>
<evidence type="ECO:0000256" key="5">
    <source>
        <dbReference type="PROSITE-ProRule" id="PRU01240"/>
    </source>
</evidence>
<dbReference type="SUPFAM" id="SSF52743">
    <property type="entry name" value="Subtilisin-like"/>
    <property type="match status" value="1"/>
</dbReference>
<keyword evidence="3 5" id="KW-0378">Hydrolase</keyword>
<dbReference type="PIRSF" id="PIRSF037854">
    <property type="entry name" value="Dihydropyridine_esterase"/>
    <property type="match status" value="1"/>
</dbReference>
<dbReference type="RefSeq" id="WP_323446711.1">
    <property type="nucleotide sequence ID" value="NZ_BSBI01000003.1"/>
</dbReference>
<evidence type="ECO:0000256" key="6">
    <source>
        <dbReference type="RuleBase" id="RU003355"/>
    </source>
</evidence>
<keyword evidence="2 5" id="KW-0645">Protease</keyword>
<dbReference type="PROSITE" id="PS00138">
    <property type="entry name" value="SUBTILASE_SER"/>
    <property type="match status" value="1"/>
</dbReference>
<dbReference type="EMBL" id="BSBI01000003">
    <property type="protein sequence ID" value="GLF94648.1"/>
    <property type="molecule type" value="Genomic_DNA"/>
</dbReference>
<dbReference type="InterPro" id="IPR015500">
    <property type="entry name" value="Peptidase_S8_subtilisin-rel"/>
</dbReference>
<evidence type="ECO:0000313" key="10">
    <source>
        <dbReference type="Proteomes" id="UP001291653"/>
    </source>
</evidence>
<dbReference type="InterPro" id="IPR051048">
    <property type="entry name" value="Peptidase_S8/S53_subtilisin"/>
</dbReference>
<dbReference type="InterPro" id="IPR000209">
    <property type="entry name" value="Peptidase_S8/S53_dom"/>
</dbReference>
<dbReference type="InterPro" id="IPR022398">
    <property type="entry name" value="Peptidase_S8_His-AS"/>
</dbReference>
<keyword evidence="7" id="KW-0732">Signal</keyword>
<dbReference type="PROSITE" id="PS00137">
    <property type="entry name" value="SUBTILASE_HIS"/>
    <property type="match status" value="1"/>
</dbReference>
<dbReference type="Proteomes" id="UP001291653">
    <property type="component" value="Unassembled WGS sequence"/>
</dbReference>
<comment type="similarity">
    <text evidence="1 5 6">Belongs to the peptidase S8 family.</text>
</comment>
<feature type="active site" description="Charge relay system" evidence="5">
    <location>
        <position position="447"/>
    </location>
</feature>
<evidence type="ECO:0000256" key="3">
    <source>
        <dbReference type="ARBA" id="ARBA00022801"/>
    </source>
</evidence>
<feature type="active site" description="Charge relay system" evidence="5">
    <location>
        <position position="236"/>
    </location>
</feature>
<evidence type="ECO:0000313" key="9">
    <source>
        <dbReference type="EMBL" id="GLF94648.1"/>
    </source>
</evidence>
<dbReference type="PROSITE" id="PS51892">
    <property type="entry name" value="SUBTILASE"/>
    <property type="match status" value="1"/>
</dbReference>
<dbReference type="PRINTS" id="PR00723">
    <property type="entry name" value="SUBTILISIN"/>
</dbReference>
<keyword evidence="10" id="KW-1185">Reference proteome</keyword>
<dbReference type="InterPro" id="IPR023827">
    <property type="entry name" value="Peptidase_S8_Asp-AS"/>
</dbReference>
<sequence length="1126" mass="116839">MPTVAVAAAVALAAGMTGPASAVDGPSGGAATDGTASARAAAQAPGQRPGHEVALITGDRVTVGADGRVRRIVRAEGREKVPFQVRTARGRTLVVPEDAAPLLADGTLDQRLFDVTELAKAPSRRAYRDGLKVIVGYRGTARAARAAVDRADGTGAPLRLVSLNADAVTTRGTTGLWQALTRGGERGPRTAAPGIARVWLDGVHRAALDRSTAQIGAPKVWKSGYDGKGVTIAVLDTGVDGGHPDLKGRVTAAKNFSESRDARDRDGHGTHVASIAAGSGARAGGTYKGVAPGARILNAKVLDDEGFGMDSGIIAGIDWAVARGARIVNLSLGGTDTPGSDPLETHVDRVTREKDVLFAIAAGNEGSGAGTVGTPGSAQEALTVGAVDGLDRLAGFSSRGPRVGDGGLKPDVTAPGVDITAASAAGSVVADEEGEKPAGYVTLSGTSMAAPHAAGAAALLKQRHPGLSARELKAVLTASAQGGRYTAFQEGTGRIAVDRAVRQSVIADPPSAAFPLQRWPHTDDTPVTRQVTYRNLGDRAVTYTLGITATGPRGKPAPAGFFTLGARTVTVPARGTASVGVTADTRIGGSLDGHYAAVVTATGTGSGAGQSVRTALSVDREVESYDITVRHIGRDGAPSPIGASLLVPRSGDSETRYTAQDASGTTTVRLPRGLYHLESRFTVDPEDSTRGYDILVRPRLTAHKDQTITVDARTAKPLDITVPDPAAAPVGAALDFAFEGAIGEHYLFSEYRLAGFTGVRTAHQGPGSTPGSVRFSYAGQWLKGQSTEYRVARTEDPSDRFPTGLTRPYRPAELATLKVNAGSSARVPGGKRGLVNVWSFAPGGSVDEPRPVVRKLPFTHTFHLSTRGTLWSSLYGQLSGAVVDGFPEADLVYANERAVRYRPGKTYEDTFNTGVVQPLITSELGVYRENNTLYGGLPLFTDARGHNGWGTWTAARSTLHRNGRKTGEAAQPLDGKVAFRVPAGAADYTLTTSVSRSAKVAAASSRVEGRWTFRSQAAKDPTDAVMQPLSSVRFGARVGLDSTAPAGVTQKVTLTVQGPAAGANLRSLTAEASYDGGRTWRKLTVKGGAVDLRNPAKGKGVTLRGKVTDKRGNTGSVTIHNAYLGR</sequence>
<keyword evidence="4 5" id="KW-0720">Serine protease</keyword>
<evidence type="ECO:0000256" key="4">
    <source>
        <dbReference type="ARBA" id="ARBA00022825"/>
    </source>
</evidence>
<name>A0ABQ5NW99_9ACTN</name>
<dbReference type="PROSITE" id="PS00136">
    <property type="entry name" value="SUBTILASE_ASP"/>
    <property type="match status" value="1"/>
</dbReference>
<dbReference type="InterPro" id="IPR023828">
    <property type="entry name" value="Peptidase_S8_Ser-AS"/>
</dbReference>
<proteinExistence type="inferred from homology"/>
<feature type="chain" id="PRO_5046660368" evidence="7">
    <location>
        <begin position="23"/>
        <end position="1126"/>
    </location>
</feature>
<dbReference type="Gene3D" id="3.40.50.200">
    <property type="entry name" value="Peptidase S8/S53 domain"/>
    <property type="match status" value="1"/>
</dbReference>
<dbReference type="Pfam" id="PF00082">
    <property type="entry name" value="Peptidase_S8"/>
    <property type="match status" value="1"/>
</dbReference>
<gene>
    <name evidence="9" type="ORF">SYYSPA8_10145</name>
</gene>
<organism evidence="9 10">
    <name type="scientific">Streptomyces yaizuensis</name>
    <dbReference type="NCBI Taxonomy" id="2989713"/>
    <lineage>
        <taxon>Bacteria</taxon>
        <taxon>Bacillati</taxon>
        <taxon>Actinomycetota</taxon>
        <taxon>Actinomycetes</taxon>
        <taxon>Kitasatosporales</taxon>
        <taxon>Streptomycetaceae</taxon>
        <taxon>Streptomyces</taxon>
    </lineage>
</organism>
<dbReference type="PANTHER" id="PTHR43399:SF4">
    <property type="entry name" value="CELL WALL-ASSOCIATED PROTEASE"/>
    <property type="match status" value="1"/>
</dbReference>
<dbReference type="InterPro" id="IPR036852">
    <property type="entry name" value="Peptidase_S8/S53_dom_sf"/>
</dbReference>
<accession>A0ABQ5NW99</accession>
<evidence type="ECO:0000256" key="7">
    <source>
        <dbReference type="SAM" id="SignalP"/>
    </source>
</evidence>
<feature type="domain" description="Peptidase S8/S53" evidence="8">
    <location>
        <begin position="227"/>
        <end position="490"/>
    </location>
</feature>
<protein>
    <submittedName>
        <fullName evidence="9">S8 family serine peptidase</fullName>
    </submittedName>
</protein>
<evidence type="ECO:0000256" key="2">
    <source>
        <dbReference type="ARBA" id="ARBA00022670"/>
    </source>
</evidence>
<evidence type="ECO:0000259" key="8">
    <source>
        <dbReference type="Pfam" id="PF00082"/>
    </source>
</evidence>
<dbReference type="InterPro" id="IPR017297">
    <property type="entry name" value="Peptidase_S8A_DPH-A"/>
</dbReference>
<comment type="caution">
    <text evidence="9">The sequence shown here is derived from an EMBL/GenBank/DDBJ whole genome shotgun (WGS) entry which is preliminary data.</text>
</comment>